<name>A0A2I0TEJ2_LIMLA</name>
<proteinExistence type="predicted"/>
<organism evidence="2 3">
    <name type="scientific">Limosa lapponica baueri</name>
    <dbReference type="NCBI Taxonomy" id="1758121"/>
    <lineage>
        <taxon>Eukaryota</taxon>
        <taxon>Metazoa</taxon>
        <taxon>Chordata</taxon>
        <taxon>Craniata</taxon>
        <taxon>Vertebrata</taxon>
        <taxon>Euteleostomi</taxon>
        <taxon>Archelosauria</taxon>
        <taxon>Archosauria</taxon>
        <taxon>Dinosauria</taxon>
        <taxon>Saurischia</taxon>
        <taxon>Theropoda</taxon>
        <taxon>Coelurosauria</taxon>
        <taxon>Aves</taxon>
        <taxon>Neognathae</taxon>
        <taxon>Neoaves</taxon>
        <taxon>Charadriiformes</taxon>
        <taxon>Scolopacidae</taxon>
        <taxon>Limosa</taxon>
    </lineage>
</organism>
<feature type="region of interest" description="Disordered" evidence="1">
    <location>
        <begin position="137"/>
        <end position="174"/>
    </location>
</feature>
<evidence type="ECO:0000313" key="3">
    <source>
        <dbReference type="Proteomes" id="UP000233556"/>
    </source>
</evidence>
<dbReference type="AlphaFoldDB" id="A0A2I0TEJ2"/>
<protein>
    <submittedName>
        <fullName evidence="2">Uncharacterized protein</fullName>
    </submittedName>
</protein>
<evidence type="ECO:0000256" key="1">
    <source>
        <dbReference type="SAM" id="MobiDB-lite"/>
    </source>
</evidence>
<keyword evidence="3" id="KW-1185">Reference proteome</keyword>
<evidence type="ECO:0000313" key="2">
    <source>
        <dbReference type="EMBL" id="PKU32207.1"/>
    </source>
</evidence>
<dbReference type="Proteomes" id="UP000233556">
    <property type="component" value="Unassembled WGS sequence"/>
</dbReference>
<accession>A0A2I0TEJ2</accession>
<gene>
    <name evidence="2" type="ORF">llap_17489</name>
</gene>
<reference evidence="3" key="1">
    <citation type="submission" date="2017-11" db="EMBL/GenBank/DDBJ databases">
        <authorList>
            <person name="Lima N.C."/>
            <person name="Parody-Merino A.M."/>
            <person name="Battley P.F."/>
            <person name="Fidler A.E."/>
            <person name="Prosdocimi F."/>
        </authorList>
    </citation>
    <scope>NUCLEOTIDE SEQUENCE [LARGE SCALE GENOMIC DNA]</scope>
</reference>
<sequence>MANHDDLGAELGVCSLGLLWAGWSYVATLGDLSYQKALERSDEKRVPTVTDTQQDTFRDMNSGLQRFLLVSFIGGPQLPSLWTSKKSKLSLFCKQRKFLHSLQHLVLQYNTWETDQSGFRFFRPANDVKRQLQQRAFCPRRQPGMSSSQRPDQQQGDMAWDPSEKDGFDNSGFRDASRLLGGEARVSGILLTLEALVDPAPGQSQSPGDTIPCWTDWESGPRNWCLEPGFPGFQ</sequence>
<reference evidence="3" key="2">
    <citation type="submission" date="2017-12" db="EMBL/GenBank/DDBJ databases">
        <title>Genome sequence of the Bar-tailed Godwit (Limosa lapponica baueri).</title>
        <authorList>
            <person name="Lima N.C.B."/>
            <person name="Parody-Merino A.M."/>
            <person name="Battley P.F."/>
            <person name="Fidler A.E."/>
            <person name="Prosdocimi F."/>
        </authorList>
    </citation>
    <scope>NUCLEOTIDE SEQUENCE [LARGE SCALE GENOMIC DNA]</scope>
</reference>
<dbReference type="EMBL" id="KZ511646">
    <property type="protein sequence ID" value="PKU32207.1"/>
    <property type="molecule type" value="Genomic_DNA"/>
</dbReference>
<feature type="compositionally biased region" description="Polar residues" evidence="1">
    <location>
        <begin position="144"/>
        <end position="156"/>
    </location>
</feature>